<evidence type="ECO:0000313" key="2">
    <source>
        <dbReference type="Proteomes" id="UP000092445"/>
    </source>
</evidence>
<dbReference type="VEuPathDB" id="VectorBase:GPAI014805"/>
<sequence>MQQSIVICPQSEIHLVMANILPNVIIWQAIYINRILTGKAFDESREIGLIIVKTMGLVGRYQISDLQVATQCFKIVQEFYTPKIKVPADESTNRKYKIKNL</sequence>
<reference evidence="1" key="2">
    <citation type="submission" date="2020-05" db="UniProtKB">
        <authorList>
            <consortium name="EnsemblMetazoa"/>
        </authorList>
    </citation>
    <scope>IDENTIFICATION</scope>
    <source>
        <strain evidence="1">IAEA</strain>
    </source>
</reference>
<dbReference type="EnsemblMetazoa" id="GPAI014805-RA">
    <property type="protein sequence ID" value="GPAI014805-PA"/>
    <property type="gene ID" value="GPAI014805"/>
</dbReference>
<evidence type="ECO:0000313" key="1">
    <source>
        <dbReference type="EnsemblMetazoa" id="GPAI014805-PA"/>
    </source>
</evidence>
<name>A0A1A9ZHH7_GLOPL</name>
<organism evidence="1 2">
    <name type="scientific">Glossina pallidipes</name>
    <name type="common">Tsetse fly</name>
    <dbReference type="NCBI Taxonomy" id="7398"/>
    <lineage>
        <taxon>Eukaryota</taxon>
        <taxon>Metazoa</taxon>
        <taxon>Ecdysozoa</taxon>
        <taxon>Arthropoda</taxon>
        <taxon>Hexapoda</taxon>
        <taxon>Insecta</taxon>
        <taxon>Pterygota</taxon>
        <taxon>Neoptera</taxon>
        <taxon>Endopterygota</taxon>
        <taxon>Diptera</taxon>
        <taxon>Brachycera</taxon>
        <taxon>Muscomorpha</taxon>
        <taxon>Hippoboscoidea</taxon>
        <taxon>Glossinidae</taxon>
        <taxon>Glossina</taxon>
    </lineage>
</organism>
<dbReference type="Proteomes" id="UP000092445">
    <property type="component" value="Unassembled WGS sequence"/>
</dbReference>
<protein>
    <submittedName>
        <fullName evidence="1">Uncharacterized protein</fullName>
    </submittedName>
</protein>
<dbReference type="AlphaFoldDB" id="A0A1A9ZHH7"/>
<keyword evidence="2" id="KW-1185">Reference proteome</keyword>
<accession>A0A1A9ZHH7</accession>
<proteinExistence type="predicted"/>
<reference evidence="2" key="1">
    <citation type="submission" date="2014-03" db="EMBL/GenBank/DDBJ databases">
        <authorList>
            <person name="Aksoy S."/>
            <person name="Warren W."/>
            <person name="Wilson R.K."/>
        </authorList>
    </citation>
    <scope>NUCLEOTIDE SEQUENCE [LARGE SCALE GENOMIC DNA]</scope>
    <source>
        <strain evidence="2">IAEA</strain>
    </source>
</reference>